<accession>A0A1G6KF17</accession>
<reference evidence="2" key="1">
    <citation type="submission" date="2016-09" db="EMBL/GenBank/DDBJ databases">
        <authorList>
            <person name="Varghese N."/>
            <person name="Submissions S."/>
        </authorList>
    </citation>
    <scope>NUCLEOTIDE SEQUENCE [LARGE SCALE GENOMIC DNA]</scope>
    <source>
        <strain evidence="2">ANC 4422</strain>
    </source>
</reference>
<evidence type="ECO:0000313" key="1">
    <source>
        <dbReference type="EMBL" id="SDC29553.1"/>
    </source>
</evidence>
<dbReference type="EMBL" id="FMYL01000017">
    <property type="protein sequence ID" value="SDC29553.1"/>
    <property type="molecule type" value="Genomic_DNA"/>
</dbReference>
<dbReference type="AlphaFoldDB" id="A0A1G6KF17"/>
<proteinExistence type="predicted"/>
<organism evidence="1 2">
    <name type="scientific">Acinetobacter boissieri</name>
    <dbReference type="NCBI Taxonomy" id="1219383"/>
    <lineage>
        <taxon>Bacteria</taxon>
        <taxon>Pseudomonadati</taxon>
        <taxon>Pseudomonadota</taxon>
        <taxon>Gammaproteobacteria</taxon>
        <taxon>Moraxellales</taxon>
        <taxon>Moraxellaceae</taxon>
        <taxon>Acinetobacter</taxon>
    </lineage>
</organism>
<keyword evidence="2" id="KW-1185">Reference proteome</keyword>
<dbReference type="RefSeq" id="WP_092750152.1">
    <property type="nucleotide sequence ID" value="NZ_FMYL01000017.1"/>
</dbReference>
<name>A0A1G6KF17_9GAMM</name>
<sequence length="254" mass="28396">MIYLKSTVMIAFIFSYSKKARIISFGYLAQRFVFLAFLPSTPNKNIIDSTHLEQVKGQTTVSVPTPADIEKKPLVSSEAQPVAKEIPKAEQVKVGQTGLKITPDEFYKNYNKEAENLNLWKITKTEYMKDGKTVNFKLHDGFFIIGQIDANKNLDKVVLGLTLFAKNRDKIQDQDLQLLDIGQSTLVALDNNNDDLKVGTHREATLNVVHGDLLQDGESLKGANVKTAVDEHIIISVAIIPEMPALTIRFEPRP</sequence>
<gene>
    <name evidence="1" type="ORF">SAMN05421733_11716</name>
</gene>
<dbReference type="Proteomes" id="UP000242501">
    <property type="component" value="Unassembled WGS sequence"/>
</dbReference>
<evidence type="ECO:0000313" key="2">
    <source>
        <dbReference type="Proteomes" id="UP000242501"/>
    </source>
</evidence>
<protein>
    <submittedName>
        <fullName evidence="1">Uncharacterized protein</fullName>
    </submittedName>
</protein>